<feature type="transmembrane region" description="Helical" evidence="6">
    <location>
        <begin position="514"/>
        <end position="532"/>
    </location>
</feature>
<accession>A0A2S0WFM1</accession>
<dbReference type="InterPro" id="IPR019108">
    <property type="entry name" value="Caa3_assmbl_CtaG-rel"/>
</dbReference>
<evidence type="ECO:0000256" key="1">
    <source>
        <dbReference type="ARBA" id="ARBA00004651"/>
    </source>
</evidence>
<feature type="transmembrane region" description="Helical" evidence="6">
    <location>
        <begin position="552"/>
        <end position="575"/>
    </location>
</feature>
<keyword evidence="3 6" id="KW-0812">Transmembrane</keyword>
<feature type="transmembrane region" description="Helical" evidence="6">
    <location>
        <begin position="479"/>
        <end position="502"/>
    </location>
</feature>
<dbReference type="RefSeq" id="WP_108404565.1">
    <property type="nucleotide sequence ID" value="NZ_CP026948.1"/>
</dbReference>
<feature type="domain" description="Copper resistance protein D" evidence="7">
    <location>
        <begin position="240"/>
        <end position="334"/>
    </location>
</feature>
<evidence type="ECO:0000256" key="2">
    <source>
        <dbReference type="ARBA" id="ARBA00022475"/>
    </source>
</evidence>
<dbReference type="OrthoDB" id="5241646at2"/>
<dbReference type="EMBL" id="CP026948">
    <property type="protein sequence ID" value="AWB84556.1"/>
    <property type="molecule type" value="Genomic_DNA"/>
</dbReference>
<feature type="transmembrane region" description="Helical" evidence="6">
    <location>
        <begin position="319"/>
        <end position="337"/>
    </location>
</feature>
<feature type="transmembrane region" description="Helical" evidence="6">
    <location>
        <begin position="177"/>
        <end position="197"/>
    </location>
</feature>
<feature type="transmembrane region" description="Helical" evidence="6">
    <location>
        <begin position="152"/>
        <end position="170"/>
    </location>
</feature>
<feature type="transmembrane region" description="Helical" evidence="6">
    <location>
        <begin position="437"/>
        <end position="458"/>
    </location>
</feature>
<evidence type="ECO:0000256" key="5">
    <source>
        <dbReference type="ARBA" id="ARBA00023136"/>
    </source>
</evidence>
<evidence type="ECO:0000313" key="9">
    <source>
        <dbReference type="Proteomes" id="UP000244754"/>
    </source>
</evidence>
<dbReference type="GO" id="GO:0005886">
    <property type="term" value="C:plasma membrane"/>
    <property type="evidence" value="ECO:0007669"/>
    <property type="project" value="UniProtKB-SubCell"/>
</dbReference>
<feature type="transmembrane region" description="Helical" evidence="6">
    <location>
        <begin position="247"/>
        <end position="265"/>
    </location>
</feature>
<dbReference type="InterPro" id="IPR008457">
    <property type="entry name" value="Cu-R_CopD_dom"/>
</dbReference>
<evidence type="ECO:0000256" key="6">
    <source>
        <dbReference type="SAM" id="Phobius"/>
    </source>
</evidence>
<comment type="subcellular location">
    <subcellularLocation>
        <location evidence="1">Cell membrane</location>
        <topology evidence="1">Multi-pass membrane protein</topology>
    </subcellularLocation>
</comment>
<feature type="transmembrane region" description="Helical" evidence="6">
    <location>
        <begin position="58"/>
        <end position="78"/>
    </location>
</feature>
<evidence type="ECO:0000259" key="7">
    <source>
        <dbReference type="Pfam" id="PF05425"/>
    </source>
</evidence>
<protein>
    <submittedName>
        <fullName evidence="8">Copper resistance protein</fullName>
    </submittedName>
</protein>
<feature type="transmembrane region" description="Helical" evidence="6">
    <location>
        <begin position="209"/>
        <end position="227"/>
    </location>
</feature>
<feature type="transmembrane region" description="Helical" evidence="6">
    <location>
        <begin position="12"/>
        <end position="38"/>
    </location>
</feature>
<dbReference type="Proteomes" id="UP000244754">
    <property type="component" value="Chromosome"/>
</dbReference>
<dbReference type="KEGG" id="clia:C3E79_08710"/>
<dbReference type="AlphaFoldDB" id="A0A2S0WFM1"/>
<proteinExistence type="predicted"/>
<dbReference type="GO" id="GO:0006825">
    <property type="term" value="P:copper ion transport"/>
    <property type="evidence" value="ECO:0007669"/>
    <property type="project" value="InterPro"/>
</dbReference>
<keyword evidence="2" id="KW-1003">Cell membrane</keyword>
<keyword evidence="9" id="KW-1185">Reference proteome</keyword>
<dbReference type="Pfam" id="PF05425">
    <property type="entry name" value="CopD"/>
    <property type="match status" value="1"/>
</dbReference>
<gene>
    <name evidence="8" type="ORF">C3E79_08710</name>
</gene>
<sequence>MAETQSVKAAWPLYLTAAVIAAVVAGAISSLFSGGSLAALGIPDPGPATTFGLPALRATAWILAALAVGSFLFTAFLLPPRQVGEDLNGARLTVDGVIAARTGGWALLSVALIALTMIPLVLSDVSGTPLPQVIFSPSAWSTALSQVADAKVWLGVAAIAAITGCAALAASAWWAQVALLIGAIATILPLGLTGHSAAGGAHDIGTNSYLWHLVSMLVWVGGLMALLAHGRRLGPHMGSAVRRYSAVALFSYLAMVVSGVINASIRVRPEDLFAYNYGLVLVVKTVGLIALGVIGYVYRRRIIDRLDDNPLAFRRLATAEIALMAVITGLAATLGRTPPPPPRVTDLTEMQLKMGYNLTAPLSATNWLTQWRPELLYSVIALLLAGYYLHLVRRVEGWSASRTAWWLAGCATVVVTLCSGIGMHMPASYSAHMVAHMSLSMVAPVFLVLGAPLTLIKAAYPAGEFNPRLWAESFERSRFLRVLTWPPISLAQFAFFFYVLYVSIPLYELMISEHAGHVIMNGVFLVSGYFYFWELIGPDHIASRATAKVRLAWLWVSMPIHLFMGVYLMQLGVVMGEEFYSSLKLPWQPDLLADQKAGGGIAWASGSFPLVIVFGQLFYLWWREDREETRALDQRADDTDDEEWRRYNEMLEQYSGHGGGRA</sequence>
<feature type="transmembrane region" description="Helical" evidence="6">
    <location>
        <begin position="404"/>
        <end position="425"/>
    </location>
</feature>
<dbReference type="InterPro" id="IPR032694">
    <property type="entry name" value="CopC/D"/>
</dbReference>
<evidence type="ECO:0000256" key="4">
    <source>
        <dbReference type="ARBA" id="ARBA00022989"/>
    </source>
</evidence>
<evidence type="ECO:0000313" key="8">
    <source>
        <dbReference type="EMBL" id="AWB84556.1"/>
    </source>
</evidence>
<feature type="transmembrane region" description="Helical" evidence="6">
    <location>
        <begin position="601"/>
        <end position="622"/>
    </location>
</feature>
<dbReference type="Pfam" id="PF09678">
    <property type="entry name" value="Caa3_CtaG"/>
    <property type="match status" value="1"/>
</dbReference>
<evidence type="ECO:0000256" key="3">
    <source>
        <dbReference type="ARBA" id="ARBA00022692"/>
    </source>
</evidence>
<feature type="transmembrane region" description="Helical" evidence="6">
    <location>
        <begin position="277"/>
        <end position="298"/>
    </location>
</feature>
<name>A0A2S0WFM1_9CORY</name>
<reference evidence="9" key="1">
    <citation type="submission" date="2018-01" db="EMBL/GenBank/DDBJ databases">
        <authorList>
            <person name="Li J."/>
        </authorList>
    </citation>
    <scope>NUCLEOTIDE SEQUENCE [LARGE SCALE GENOMIC DNA]</scope>
    <source>
        <strain evidence="9">2184</strain>
    </source>
</reference>
<dbReference type="PANTHER" id="PTHR34820">
    <property type="entry name" value="INNER MEMBRANE PROTEIN YEBZ"/>
    <property type="match status" value="1"/>
</dbReference>
<dbReference type="PANTHER" id="PTHR34820:SF4">
    <property type="entry name" value="INNER MEMBRANE PROTEIN YEBZ"/>
    <property type="match status" value="1"/>
</dbReference>
<organism evidence="8 9">
    <name type="scientific">Corynebacterium liangguodongii</name>
    <dbReference type="NCBI Taxonomy" id="2079535"/>
    <lineage>
        <taxon>Bacteria</taxon>
        <taxon>Bacillati</taxon>
        <taxon>Actinomycetota</taxon>
        <taxon>Actinomycetes</taxon>
        <taxon>Mycobacteriales</taxon>
        <taxon>Corynebacteriaceae</taxon>
        <taxon>Corynebacterium</taxon>
    </lineage>
</organism>
<feature type="transmembrane region" description="Helical" evidence="6">
    <location>
        <begin position="98"/>
        <end position="122"/>
    </location>
</feature>
<keyword evidence="5 6" id="KW-0472">Membrane</keyword>
<keyword evidence="4 6" id="KW-1133">Transmembrane helix</keyword>
<feature type="transmembrane region" description="Helical" evidence="6">
    <location>
        <begin position="375"/>
        <end position="392"/>
    </location>
</feature>